<accession>A0A1B6DFI0</accession>
<dbReference type="CDD" id="cd00305">
    <property type="entry name" value="Cu-Zn_Superoxide_Dismutase"/>
    <property type="match status" value="1"/>
</dbReference>
<dbReference type="GO" id="GO:0005507">
    <property type="term" value="F:copper ion binding"/>
    <property type="evidence" value="ECO:0007669"/>
    <property type="project" value="InterPro"/>
</dbReference>
<dbReference type="SUPFAM" id="SSF49329">
    <property type="entry name" value="Cu,Zn superoxide dismutase-like"/>
    <property type="match status" value="1"/>
</dbReference>
<sequence>SDQCVFCFRTINMSAYLCLLIAVSCVVIATAEERRAICIITGSVISGNVTFVQAEDDGEVIVTGIITGLTKGKHGFHVHEKGDISEGVGCKTTGGHFNPDKVNHGGPSDEIRHVGDLGNIFAEDNGIAQISITDKKISLTGRNSIIGRAIVVHSDSDDLGRGGFSDSLTTGHAGTRLGCGVIGIQYPPGAWLGSPSSASLRSSLSIFIISLALLIRAIH</sequence>
<keyword evidence="9" id="KW-0186">Copper</keyword>
<dbReference type="EC" id="1.15.1.1" evidence="4"/>
<dbReference type="GO" id="GO:0004784">
    <property type="term" value="F:superoxide dismutase activity"/>
    <property type="evidence" value="ECO:0007669"/>
    <property type="project" value="UniProtKB-EC"/>
</dbReference>
<proteinExistence type="inferred from homology"/>
<dbReference type="PROSITE" id="PS00087">
    <property type="entry name" value="SOD_CU_ZN_1"/>
    <property type="match status" value="1"/>
</dbReference>
<feature type="domain" description="Superoxide dismutase copper/zinc binding" evidence="11">
    <location>
        <begin position="45"/>
        <end position="182"/>
    </location>
</feature>
<evidence type="ECO:0000256" key="5">
    <source>
        <dbReference type="ARBA" id="ARBA00022723"/>
    </source>
</evidence>
<keyword evidence="7" id="KW-0049">Antioxidant</keyword>
<feature type="non-terminal residue" evidence="12">
    <location>
        <position position="1"/>
    </location>
</feature>
<feature type="transmembrane region" description="Helical" evidence="10">
    <location>
        <begin position="13"/>
        <end position="31"/>
    </location>
</feature>
<dbReference type="PRINTS" id="PR00068">
    <property type="entry name" value="CUZNDISMTASE"/>
</dbReference>
<dbReference type="EMBL" id="GEDC01012837">
    <property type="protein sequence ID" value="JAS24461.1"/>
    <property type="molecule type" value="Transcribed_RNA"/>
</dbReference>
<dbReference type="AlphaFoldDB" id="A0A1B6DFI0"/>
<evidence type="ECO:0000256" key="3">
    <source>
        <dbReference type="ARBA" id="ARBA00010457"/>
    </source>
</evidence>
<keyword evidence="10" id="KW-0812">Transmembrane</keyword>
<evidence type="ECO:0000256" key="4">
    <source>
        <dbReference type="ARBA" id="ARBA00012682"/>
    </source>
</evidence>
<evidence type="ECO:0000256" key="6">
    <source>
        <dbReference type="ARBA" id="ARBA00022833"/>
    </source>
</evidence>
<dbReference type="InterPro" id="IPR036423">
    <property type="entry name" value="SOD-like_Cu/Zn_dom_sf"/>
</dbReference>
<dbReference type="InterPro" id="IPR001424">
    <property type="entry name" value="SOD_Cu_Zn_dom"/>
</dbReference>
<comment type="similarity">
    <text evidence="3">Belongs to the Cu-Zn superoxide dismutase family.</text>
</comment>
<evidence type="ECO:0000256" key="2">
    <source>
        <dbReference type="ARBA" id="ARBA00001947"/>
    </source>
</evidence>
<comment type="cofactor">
    <cofactor evidence="2">
        <name>Zn(2+)</name>
        <dbReference type="ChEBI" id="CHEBI:29105"/>
    </cofactor>
</comment>
<evidence type="ECO:0000256" key="9">
    <source>
        <dbReference type="ARBA" id="ARBA00023008"/>
    </source>
</evidence>
<evidence type="ECO:0000256" key="1">
    <source>
        <dbReference type="ARBA" id="ARBA00001935"/>
    </source>
</evidence>
<keyword evidence="5" id="KW-0479">Metal-binding</keyword>
<evidence type="ECO:0000256" key="7">
    <source>
        <dbReference type="ARBA" id="ARBA00022862"/>
    </source>
</evidence>
<name>A0A1B6DFI0_9HEMI</name>
<dbReference type="Gene3D" id="2.60.40.200">
    <property type="entry name" value="Superoxide dismutase, copper/zinc binding domain"/>
    <property type="match status" value="1"/>
</dbReference>
<evidence type="ECO:0000313" key="12">
    <source>
        <dbReference type="EMBL" id="JAS24461.1"/>
    </source>
</evidence>
<evidence type="ECO:0000256" key="10">
    <source>
        <dbReference type="SAM" id="Phobius"/>
    </source>
</evidence>
<dbReference type="Pfam" id="PF00080">
    <property type="entry name" value="Sod_Cu"/>
    <property type="match status" value="1"/>
</dbReference>
<gene>
    <name evidence="12" type="ORF">g.5874</name>
</gene>
<organism evidence="12">
    <name type="scientific">Clastoptera arizonana</name>
    <name type="common">Arizona spittle bug</name>
    <dbReference type="NCBI Taxonomy" id="38151"/>
    <lineage>
        <taxon>Eukaryota</taxon>
        <taxon>Metazoa</taxon>
        <taxon>Ecdysozoa</taxon>
        <taxon>Arthropoda</taxon>
        <taxon>Hexapoda</taxon>
        <taxon>Insecta</taxon>
        <taxon>Pterygota</taxon>
        <taxon>Neoptera</taxon>
        <taxon>Paraneoptera</taxon>
        <taxon>Hemiptera</taxon>
        <taxon>Auchenorrhyncha</taxon>
        <taxon>Cercopoidea</taxon>
        <taxon>Clastopteridae</taxon>
        <taxon>Clastoptera</taxon>
    </lineage>
</organism>
<reference evidence="12" key="1">
    <citation type="submission" date="2015-12" db="EMBL/GenBank/DDBJ databases">
        <title>De novo transcriptome assembly of four potential Pierce s Disease insect vectors from Arizona vineyards.</title>
        <authorList>
            <person name="Tassone E.E."/>
        </authorList>
    </citation>
    <scope>NUCLEOTIDE SEQUENCE</scope>
</reference>
<dbReference type="PANTHER" id="PTHR10003">
    <property type="entry name" value="SUPEROXIDE DISMUTASE CU-ZN -RELATED"/>
    <property type="match status" value="1"/>
</dbReference>
<evidence type="ECO:0000259" key="11">
    <source>
        <dbReference type="Pfam" id="PF00080"/>
    </source>
</evidence>
<comment type="cofactor">
    <cofactor evidence="1">
        <name>Cu cation</name>
        <dbReference type="ChEBI" id="CHEBI:23378"/>
    </cofactor>
</comment>
<dbReference type="PROSITE" id="PS00332">
    <property type="entry name" value="SOD_CU_ZN_2"/>
    <property type="match status" value="1"/>
</dbReference>
<keyword evidence="8" id="KW-0560">Oxidoreductase</keyword>
<keyword evidence="10" id="KW-1133">Transmembrane helix</keyword>
<keyword evidence="6" id="KW-0862">Zinc</keyword>
<dbReference type="InterPro" id="IPR018152">
    <property type="entry name" value="SOD_Cu/Zn_BS"/>
</dbReference>
<keyword evidence="10" id="KW-0472">Membrane</keyword>
<evidence type="ECO:0000256" key="8">
    <source>
        <dbReference type="ARBA" id="ARBA00023002"/>
    </source>
</evidence>
<dbReference type="FunFam" id="2.60.40.200:FF:000001">
    <property type="entry name" value="Superoxide dismutase [Cu-Zn]"/>
    <property type="match status" value="1"/>
</dbReference>
<protein>
    <recommendedName>
        <fullName evidence="4">superoxide dismutase</fullName>
        <ecNumber evidence="4">1.15.1.1</ecNumber>
    </recommendedName>
</protein>
<dbReference type="InterPro" id="IPR024134">
    <property type="entry name" value="SOD_Cu/Zn_/chaperone"/>
</dbReference>